<evidence type="ECO:0000256" key="1">
    <source>
        <dbReference type="SAM" id="MobiDB-lite"/>
    </source>
</evidence>
<name>A0AAD3T2D3_NEPGR</name>
<keyword evidence="3" id="KW-1185">Reference proteome</keyword>
<evidence type="ECO:0000313" key="2">
    <source>
        <dbReference type="EMBL" id="GMH21319.1"/>
    </source>
</evidence>
<comment type="caution">
    <text evidence="2">The sequence shown here is derived from an EMBL/GenBank/DDBJ whole genome shotgun (WGS) entry which is preliminary data.</text>
</comment>
<gene>
    <name evidence="2" type="ORF">Nepgr_023161</name>
</gene>
<dbReference type="EMBL" id="BSYO01000023">
    <property type="protein sequence ID" value="GMH21319.1"/>
    <property type="molecule type" value="Genomic_DNA"/>
</dbReference>
<accession>A0AAD3T2D3</accession>
<reference evidence="2" key="1">
    <citation type="submission" date="2023-05" db="EMBL/GenBank/DDBJ databases">
        <title>Nepenthes gracilis genome sequencing.</title>
        <authorList>
            <person name="Fukushima K."/>
        </authorList>
    </citation>
    <scope>NUCLEOTIDE SEQUENCE</scope>
    <source>
        <strain evidence="2">SING2019-196</strain>
    </source>
</reference>
<sequence length="105" mass="11852">MNRLHHARICIEVGKDDPLPKKIRLLTGAVDSDKIVEVEIVYHSKPAHRSSQPLNSKKWVAKSPNQQPNCPQTPAYEPGSPVGLVVHPSDRLLDARFWRMPDLPM</sequence>
<organism evidence="2 3">
    <name type="scientific">Nepenthes gracilis</name>
    <name type="common">Slender pitcher plant</name>
    <dbReference type="NCBI Taxonomy" id="150966"/>
    <lineage>
        <taxon>Eukaryota</taxon>
        <taxon>Viridiplantae</taxon>
        <taxon>Streptophyta</taxon>
        <taxon>Embryophyta</taxon>
        <taxon>Tracheophyta</taxon>
        <taxon>Spermatophyta</taxon>
        <taxon>Magnoliopsida</taxon>
        <taxon>eudicotyledons</taxon>
        <taxon>Gunneridae</taxon>
        <taxon>Pentapetalae</taxon>
        <taxon>Caryophyllales</taxon>
        <taxon>Nepenthaceae</taxon>
        <taxon>Nepenthes</taxon>
    </lineage>
</organism>
<dbReference type="Proteomes" id="UP001279734">
    <property type="component" value="Unassembled WGS sequence"/>
</dbReference>
<protein>
    <submittedName>
        <fullName evidence="2">Uncharacterized protein</fullName>
    </submittedName>
</protein>
<proteinExistence type="predicted"/>
<feature type="region of interest" description="Disordered" evidence="1">
    <location>
        <begin position="46"/>
        <end position="77"/>
    </location>
</feature>
<feature type="compositionally biased region" description="Polar residues" evidence="1">
    <location>
        <begin position="63"/>
        <end position="72"/>
    </location>
</feature>
<dbReference type="AlphaFoldDB" id="A0AAD3T2D3"/>
<evidence type="ECO:0000313" key="3">
    <source>
        <dbReference type="Proteomes" id="UP001279734"/>
    </source>
</evidence>